<sequence length="153" mass="17243">MKKPSPLRLYAEDAEGVEIISSISQDGVAKVSDLSFEKKLHRFSIEMNRFNWELPNSKKPYFRTRSLLAVYGVLNVRARNLPQQSSDAVISLLAIVFKGEEEQPNGVVNLQFANNVEIELEVECVDLSLIDSDTSWPTLKKPKHKIAAKKAKT</sequence>
<dbReference type="KEGG" id="hba:Hbal_1770"/>
<gene>
    <name evidence="1" type="ordered locus">Hbal_1770</name>
</gene>
<dbReference type="Pfam" id="PF11164">
    <property type="entry name" value="DUF2948"/>
    <property type="match status" value="1"/>
</dbReference>
<name>C6XK13_HIRBI</name>
<evidence type="ECO:0008006" key="3">
    <source>
        <dbReference type="Google" id="ProtNLM"/>
    </source>
</evidence>
<reference evidence="2" key="1">
    <citation type="journal article" date="2011" name="J. Bacteriol.">
        <title>Genome sequences of eight morphologically diverse alphaproteobacteria.</title>
        <authorList>
            <consortium name="US DOE Joint Genome Institute"/>
            <person name="Brown P.J."/>
            <person name="Kysela D.T."/>
            <person name="Buechlein A."/>
            <person name="Hemmerich C."/>
            <person name="Brun Y.V."/>
        </authorList>
    </citation>
    <scope>NUCLEOTIDE SEQUENCE [LARGE SCALE GENOMIC DNA]</scope>
    <source>
        <strain evidence="2">ATCC 49814 / DSM 5838 / IFAM 1418</strain>
    </source>
</reference>
<dbReference type="InterPro" id="IPR021335">
    <property type="entry name" value="DUF2948"/>
</dbReference>
<dbReference type="OrthoDB" id="9806367at2"/>
<organism evidence="1 2">
    <name type="scientific">Hirschia baltica (strain ATCC 49814 / DSM 5838 / IFAM 1418)</name>
    <dbReference type="NCBI Taxonomy" id="582402"/>
    <lineage>
        <taxon>Bacteria</taxon>
        <taxon>Pseudomonadati</taxon>
        <taxon>Pseudomonadota</taxon>
        <taxon>Alphaproteobacteria</taxon>
        <taxon>Hyphomonadales</taxon>
        <taxon>Hyphomonadaceae</taxon>
        <taxon>Hirschia</taxon>
    </lineage>
</organism>
<evidence type="ECO:0000313" key="2">
    <source>
        <dbReference type="Proteomes" id="UP000002745"/>
    </source>
</evidence>
<keyword evidence="2" id="KW-1185">Reference proteome</keyword>
<dbReference type="Proteomes" id="UP000002745">
    <property type="component" value="Chromosome"/>
</dbReference>
<proteinExistence type="predicted"/>
<accession>C6XK13</accession>
<dbReference type="STRING" id="582402.Hbal_1770"/>
<evidence type="ECO:0000313" key="1">
    <source>
        <dbReference type="EMBL" id="ACT59458.1"/>
    </source>
</evidence>
<dbReference type="eggNOG" id="ENOG5032SGB">
    <property type="taxonomic scope" value="Bacteria"/>
</dbReference>
<dbReference type="RefSeq" id="WP_015827608.1">
    <property type="nucleotide sequence ID" value="NC_012982.1"/>
</dbReference>
<dbReference type="EMBL" id="CP001678">
    <property type="protein sequence ID" value="ACT59458.1"/>
    <property type="molecule type" value="Genomic_DNA"/>
</dbReference>
<protein>
    <recommendedName>
        <fullName evidence="3">DUF2948 family protein</fullName>
    </recommendedName>
</protein>
<dbReference type="AlphaFoldDB" id="C6XK13"/>
<dbReference type="HOGENOM" id="CLU_118443_0_0_5"/>